<organism evidence="2 3">
    <name type="scientific">Anatilimnocola aggregata</name>
    <dbReference type="NCBI Taxonomy" id="2528021"/>
    <lineage>
        <taxon>Bacteria</taxon>
        <taxon>Pseudomonadati</taxon>
        <taxon>Planctomycetota</taxon>
        <taxon>Planctomycetia</taxon>
        <taxon>Pirellulales</taxon>
        <taxon>Pirellulaceae</taxon>
        <taxon>Anatilimnocola</taxon>
    </lineage>
</organism>
<evidence type="ECO:0000256" key="1">
    <source>
        <dbReference type="SAM" id="MobiDB-lite"/>
    </source>
</evidence>
<evidence type="ECO:0000313" key="2">
    <source>
        <dbReference type="EMBL" id="QDU28938.1"/>
    </source>
</evidence>
<keyword evidence="3" id="KW-1185">Reference proteome</keyword>
<protein>
    <submittedName>
        <fullName evidence="2">Uncharacterized protein</fullName>
    </submittedName>
</protein>
<name>A0A517YFC7_9BACT</name>
<dbReference type="EMBL" id="CP036274">
    <property type="protein sequence ID" value="QDU28938.1"/>
    <property type="molecule type" value="Genomic_DNA"/>
</dbReference>
<dbReference type="AlphaFoldDB" id="A0A517YFC7"/>
<proteinExistence type="predicted"/>
<reference evidence="2 3" key="1">
    <citation type="submission" date="2019-02" db="EMBL/GenBank/DDBJ databases">
        <title>Deep-cultivation of Planctomycetes and their phenomic and genomic characterization uncovers novel biology.</title>
        <authorList>
            <person name="Wiegand S."/>
            <person name="Jogler M."/>
            <person name="Boedeker C."/>
            <person name="Pinto D."/>
            <person name="Vollmers J."/>
            <person name="Rivas-Marin E."/>
            <person name="Kohn T."/>
            <person name="Peeters S.H."/>
            <person name="Heuer A."/>
            <person name="Rast P."/>
            <person name="Oberbeckmann S."/>
            <person name="Bunk B."/>
            <person name="Jeske O."/>
            <person name="Meyerdierks A."/>
            <person name="Storesund J.E."/>
            <person name="Kallscheuer N."/>
            <person name="Luecker S."/>
            <person name="Lage O.M."/>
            <person name="Pohl T."/>
            <person name="Merkel B.J."/>
            <person name="Hornburger P."/>
            <person name="Mueller R.-W."/>
            <person name="Bruemmer F."/>
            <person name="Labrenz M."/>
            <person name="Spormann A.M."/>
            <person name="Op den Camp H."/>
            <person name="Overmann J."/>
            <person name="Amann R."/>
            <person name="Jetten M.S.M."/>
            <person name="Mascher T."/>
            <person name="Medema M.H."/>
            <person name="Devos D.P."/>
            <person name="Kaster A.-K."/>
            <person name="Ovreas L."/>
            <person name="Rohde M."/>
            <person name="Galperin M.Y."/>
            <person name="Jogler C."/>
        </authorList>
    </citation>
    <scope>NUCLEOTIDE SEQUENCE [LARGE SCALE GENOMIC DNA]</scope>
    <source>
        <strain evidence="2 3">ETA_A8</strain>
    </source>
</reference>
<feature type="region of interest" description="Disordered" evidence="1">
    <location>
        <begin position="1"/>
        <end position="22"/>
    </location>
</feature>
<sequence length="597" mass="66698">MNPPVAKKTALEKFATPPQPAPVALKYPKPRILLVDTPPEAGDQLAKSGFNVTSGTFGRPYRVPKSDSLRPVIASATLPDYKEQEVVVIDLSVDDVADEPQGEKHVPPGTKDLWSSCKSGQIDPRCRVAAALRNDFHRILKHGGAFIVFAEDPQKREMFWGHVPYSNEVKIEEKISVSNWAFLPALDELATTSDHGREMVCVGDFGELTKLLNKHIPEGGFNCTLSPFDLYDEDWEVLAKNKYGVGVAAIRKVRAPGSTEGIVVVVPQLTDKSTFIVKFVTSILPVFCPGLFPHIEQGAWLKGELYELPRVLELRNRQVEVIRQAEAESHRLSAEIDSEIRENGWIKNLLTGTDASLVEAVKKGLAAVGFNEVRDVDEERDSVGKDRREDLQIHDSSPVLIVDVKGLSGFPADSDAFQSQKHATLRVQEWRKFEVQGLTIINHQRHLPPLERDNVMPFRQEILDYASEMKFGLVTGWDFYRLVRSAIKLNWPKEATKAALARIGRINPIPDHYELVGKVAHVWTGAVSIQLDSGDLRIGDRISFELDVEFEEQDITSLQIDKKEIDHAPQGSRVGTTTALGRPILRDGIPIYRIKRT</sequence>
<gene>
    <name evidence="2" type="ORF">ETAA8_40440</name>
</gene>
<dbReference type="Proteomes" id="UP000315017">
    <property type="component" value="Chromosome"/>
</dbReference>
<accession>A0A517YFC7</accession>
<evidence type="ECO:0000313" key="3">
    <source>
        <dbReference type="Proteomes" id="UP000315017"/>
    </source>
</evidence>
<dbReference type="KEGG" id="aagg:ETAA8_40440"/>